<keyword evidence="2" id="KW-1185">Reference proteome</keyword>
<gene>
    <name evidence="1" type="ORF">MUK42_28162</name>
</gene>
<dbReference type="Proteomes" id="UP001055439">
    <property type="component" value="Chromosome 2"/>
</dbReference>
<proteinExistence type="predicted"/>
<accession>A0A9E7FA84</accession>
<dbReference type="EMBL" id="CP097504">
    <property type="protein sequence ID" value="URD90507.1"/>
    <property type="molecule type" value="Genomic_DNA"/>
</dbReference>
<evidence type="ECO:0000313" key="2">
    <source>
        <dbReference type="Proteomes" id="UP001055439"/>
    </source>
</evidence>
<organism evidence="1 2">
    <name type="scientific">Musa troglodytarum</name>
    <name type="common">fe'i banana</name>
    <dbReference type="NCBI Taxonomy" id="320322"/>
    <lineage>
        <taxon>Eukaryota</taxon>
        <taxon>Viridiplantae</taxon>
        <taxon>Streptophyta</taxon>
        <taxon>Embryophyta</taxon>
        <taxon>Tracheophyta</taxon>
        <taxon>Spermatophyta</taxon>
        <taxon>Magnoliopsida</taxon>
        <taxon>Liliopsida</taxon>
        <taxon>Zingiberales</taxon>
        <taxon>Musaceae</taxon>
        <taxon>Musa</taxon>
    </lineage>
</organism>
<reference evidence="1" key="1">
    <citation type="submission" date="2022-05" db="EMBL/GenBank/DDBJ databases">
        <title>The Musa troglodytarum L. genome provides insights into the mechanism of non-climacteric behaviour and enrichment of carotenoids.</title>
        <authorList>
            <person name="Wang J."/>
        </authorList>
    </citation>
    <scope>NUCLEOTIDE SEQUENCE</scope>
    <source>
        <tissue evidence="1">Leaf</tissue>
    </source>
</reference>
<protein>
    <submittedName>
        <fullName evidence="1">Uncharacterized protein</fullName>
    </submittedName>
</protein>
<name>A0A9E7FA84_9LILI</name>
<evidence type="ECO:0000313" key="1">
    <source>
        <dbReference type="EMBL" id="URD90507.1"/>
    </source>
</evidence>
<dbReference type="OrthoDB" id="6133115at2759"/>
<dbReference type="AlphaFoldDB" id="A0A9E7FA84"/>
<sequence>MSAELRRWLFAQEKPDGLPTVLRYLYSAFPLTSVSSIFPSRSPGSRRATLFTVFPDMIFSGYFPVHGFLLL</sequence>